<evidence type="ECO:0000313" key="7">
    <source>
        <dbReference type="EMBL" id="GAV66665.1"/>
    </source>
</evidence>
<protein>
    <submittedName>
        <fullName evidence="7">Med23 domain-containing protein</fullName>
    </submittedName>
</protein>
<proteinExistence type="inferred from homology"/>
<feature type="region of interest" description="Disordered" evidence="6">
    <location>
        <begin position="1325"/>
        <end position="1358"/>
    </location>
</feature>
<keyword evidence="8" id="KW-1185">Reference proteome</keyword>
<reference evidence="8" key="1">
    <citation type="submission" date="2016-04" db="EMBL/GenBank/DDBJ databases">
        <title>Cephalotus genome sequencing.</title>
        <authorList>
            <person name="Fukushima K."/>
            <person name="Hasebe M."/>
            <person name="Fang X."/>
        </authorList>
    </citation>
    <scope>NUCLEOTIDE SEQUENCE [LARGE SCALE GENOMIC DNA]</scope>
    <source>
        <strain evidence="8">cv. St1</strain>
    </source>
</reference>
<sequence>MMDQTQRPVASVTPSSRAYQFHPARAAIIDLFNLYLGRRRRQKSDDSIREPPNKTQKLFLSINRELPPRNEQFLLDFEQLHTQFGDQEQLRTVTESVLISLVVNCSGHAPRAEFILFALRSLCSIGYINWDSFLPSLLSSVCSAEMSVGQGSQAMLAVSSLSLSQSGMLPSSNVIPNSSNFQSSNPTSPSPTVHGVGSPAQSAIEPSSFSAMSPVKSSDIACTGHQSNTRVNISISDNAISSLRQLCCKIVLAGLQFNLKPVTHADIFYHMLNWLVNWDQRQQGVDDSDGVKSCRPDKALIEWLHSCLDVIWLLVEEDKCRVPFYELLRSGLQFIENIPDDEALFTLILEIHRRRDMMAMHMQMLDQHLHCPTFGTHRILSQTTSSISVEGVANLRYSPITYPSVLGEPLHGEDLANCIQSGSLDWERALRCIRHALRTTPSPDWWKRVLLVASSYRHNTQGSIPGAVFTSDMICEATIDRIIELLRLTNSEINCWQEWLVFSDIFFFLIKSGCIDFVDFVDKLVSRLTEGDQNILRTNHVTWLFTQIIRAELVINALNSDARKVETTRKILSFHREDRSSDPNNPQSILLDFVSSSQNLRVWSLNTSIREYLNSEQIQKGKQIDEWWRQASKGDRMLDYMNMDDRSIGMFWVVSHTMTQPACEAVMNWLSSAGVTEFFPGSSLQPNDRITVMRETSPLPMSLLSGFSMNLCLKLLIQMEDALFAGPVVPSIAMVETYTRLLLIAPHSLFRSHFSHLAQRSPALLSKPGVTLLVLEMVNYRLLPLYRYQGKSKTLMYDVTKIISTLKGKRGDHRVFRLAENLCMNLILSLRDFFSVKREGKGPTEFTETLNRITIITLAIIIKTRGIADAEHLLFLQTMLEQIMASSQHTWSEKTLRYFPALLRDALIGRTDKRGLAIQAWQQAEATVLHQCTQLLSPSADPTYVMTYSNHTFFQHRQYLCAGAWILMQGHPESINSANLARVLREFSPEEVTANIYTMVDILLHHIQIELQHGHSLQDILLKACANLAFFVWTHELLPLDILLLALIDRDDDPHALRIVISLLDRQELQQRVKLYCMNRGPHEHWLYSGMHKRVELQKALGNHLSWKDRYPTFFDDIAARLVPVIPLIVYRLIENDAIEPADRVLAVYSQFFAYHPLRFTFVRDILAYFYGHLPGKLIVRILNVLDLSKIPFSESFPQHISSSNPVICPPLDYFATLLLGLVNNVIPPLNSSTKSGSMGDASNAVMRAPHNKTAAASQSGPPNASEGQKAFYQIQDPGTYTQLVLETAVIEILSLPVSASQIVSSLVQIVVNIQPTLIQSSNGLHGGPNSAGQASGLPTSPSGGSTDSLGASRSTPSVSGINTSNFVSRSGYTCQQLSCLLIQACGLLLAQLPPDFHSHLYTEASRIIKESWWLTDGKRSLGELDSAAGYALLDPTWAAQDSTSTAIGNIVALLHAFFSNLPQEWLEGPHAIIKHLRPITSVAMLRIAFRIMGPLLPRLTNAHTLFNKTLSLLLSTMVDVFGRNSQSTAPVEASEIADLIDFLHHVIHYEGQGGPVQANSKPRPEVLALCGRASESLRQDVQHLLSHLKPDLNCSIYAATHPKLVQNPS</sequence>
<evidence type="ECO:0000256" key="6">
    <source>
        <dbReference type="SAM" id="MobiDB-lite"/>
    </source>
</evidence>
<accession>A0A1Q3BFG8</accession>
<dbReference type="PANTHER" id="PTHR12691">
    <property type="entry name" value="MEDIATOR OF RNA POLYMERASE II TRANSCRIPTION SUBUNIT 23"/>
    <property type="match status" value="1"/>
</dbReference>
<gene>
    <name evidence="7" type="ORF">CFOL_v3_10175</name>
</gene>
<dbReference type="InterPro" id="IPR021629">
    <property type="entry name" value="Mediator_Med23"/>
</dbReference>
<dbReference type="Pfam" id="PF11573">
    <property type="entry name" value="Med23"/>
    <property type="match status" value="1"/>
</dbReference>
<evidence type="ECO:0000256" key="1">
    <source>
        <dbReference type="ARBA" id="ARBA00004123"/>
    </source>
</evidence>
<dbReference type="FunCoup" id="A0A1Q3BFG8">
    <property type="interactions" value="2236"/>
</dbReference>
<feature type="compositionally biased region" description="Polar residues" evidence="6">
    <location>
        <begin position="178"/>
        <end position="191"/>
    </location>
</feature>
<name>A0A1Q3BFG8_CEPFO</name>
<dbReference type="EMBL" id="BDDD01000493">
    <property type="protein sequence ID" value="GAV66665.1"/>
    <property type="molecule type" value="Genomic_DNA"/>
</dbReference>
<dbReference type="GO" id="GO:0005667">
    <property type="term" value="C:transcription regulator complex"/>
    <property type="evidence" value="ECO:0007669"/>
    <property type="project" value="TreeGrafter"/>
</dbReference>
<keyword evidence="5" id="KW-0539">Nucleus</keyword>
<keyword evidence="3" id="KW-0805">Transcription regulation</keyword>
<evidence type="ECO:0000256" key="3">
    <source>
        <dbReference type="ARBA" id="ARBA00023015"/>
    </source>
</evidence>
<dbReference type="GO" id="GO:0010628">
    <property type="term" value="P:positive regulation of gene expression"/>
    <property type="evidence" value="ECO:0007669"/>
    <property type="project" value="TreeGrafter"/>
</dbReference>
<keyword evidence="4" id="KW-0804">Transcription</keyword>
<dbReference type="GO" id="GO:0016592">
    <property type="term" value="C:mediator complex"/>
    <property type="evidence" value="ECO:0007669"/>
    <property type="project" value="TreeGrafter"/>
</dbReference>
<dbReference type="GO" id="GO:0006357">
    <property type="term" value="P:regulation of transcription by RNA polymerase II"/>
    <property type="evidence" value="ECO:0007669"/>
    <property type="project" value="TreeGrafter"/>
</dbReference>
<dbReference type="InParanoid" id="A0A1Q3BFG8"/>
<evidence type="ECO:0000256" key="5">
    <source>
        <dbReference type="ARBA" id="ARBA00023242"/>
    </source>
</evidence>
<dbReference type="OrthoDB" id="9982951at2759"/>
<feature type="region of interest" description="Disordered" evidence="6">
    <location>
        <begin position="178"/>
        <end position="205"/>
    </location>
</feature>
<evidence type="ECO:0000313" key="8">
    <source>
        <dbReference type="Proteomes" id="UP000187406"/>
    </source>
</evidence>
<feature type="compositionally biased region" description="Low complexity" evidence="6">
    <location>
        <begin position="1336"/>
        <end position="1351"/>
    </location>
</feature>
<comment type="caution">
    <text evidence="7">The sequence shown here is derived from an EMBL/GenBank/DDBJ whole genome shotgun (WGS) entry which is preliminary data.</text>
</comment>
<comment type="subcellular location">
    <subcellularLocation>
        <location evidence="1">Nucleus</location>
    </subcellularLocation>
</comment>
<dbReference type="STRING" id="3775.A0A1Q3BFG8"/>
<organism evidence="7 8">
    <name type="scientific">Cephalotus follicularis</name>
    <name type="common">Albany pitcher plant</name>
    <dbReference type="NCBI Taxonomy" id="3775"/>
    <lineage>
        <taxon>Eukaryota</taxon>
        <taxon>Viridiplantae</taxon>
        <taxon>Streptophyta</taxon>
        <taxon>Embryophyta</taxon>
        <taxon>Tracheophyta</taxon>
        <taxon>Spermatophyta</taxon>
        <taxon>Magnoliopsida</taxon>
        <taxon>eudicotyledons</taxon>
        <taxon>Gunneridae</taxon>
        <taxon>Pentapetalae</taxon>
        <taxon>rosids</taxon>
        <taxon>fabids</taxon>
        <taxon>Oxalidales</taxon>
        <taxon>Cephalotaceae</taxon>
        <taxon>Cephalotus</taxon>
    </lineage>
</organism>
<evidence type="ECO:0000256" key="2">
    <source>
        <dbReference type="ARBA" id="ARBA00010222"/>
    </source>
</evidence>
<dbReference type="Proteomes" id="UP000187406">
    <property type="component" value="Unassembled WGS sequence"/>
</dbReference>
<evidence type="ECO:0000256" key="4">
    <source>
        <dbReference type="ARBA" id="ARBA00023163"/>
    </source>
</evidence>
<dbReference type="PANTHER" id="PTHR12691:SF10">
    <property type="entry name" value="MEDIATOR OF RNA POLYMERASE II TRANSCRIPTION SUBUNIT 23"/>
    <property type="match status" value="1"/>
</dbReference>
<comment type="similarity">
    <text evidence="2">Belongs to the Mediator complex subunit 23 family.</text>
</comment>